<keyword evidence="2" id="KW-1185">Reference proteome</keyword>
<name>A0AAD4XAV2_9MAGN</name>
<evidence type="ECO:0000313" key="2">
    <source>
        <dbReference type="Proteomes" id="UP001202328"/>
    </source>
</evidence>
<reference evidence="1" key="1">
    <citation type="submission" date="2022-04" db="EMBL/GenBank/DDBJ databases">
        <title>A functionally conserved STORR gene fusion in Papaver species that diverged 16.8 million years ago.</title>
        <authorList>
            <person name="Catania T."/>
        </authorList>
    </citation>
    <scope>NUCLEOTIDE SEQUENCE</scope>
    <source>
        <strain evidence="1">S-188037</strain>
    </source>
</reference>
<protein>
    <submittedName>
        <fullName evidence="1">Uncharacterized protein</fullName>
    </submittedName>
</protein>
<gene>
    <name evidence="1" type="ORF">MKW98_011660</name>
</gene>
<organism evidence="1 2">
    <name type="scientific">Papaver atlanticum</name>
    <dbReference type="NCBI Taxonomy" id="357466"/>
    <lineage>
        <taxon>Eukaryota</taxon>
        <taxon>Viridiplantae</taxon>
        <taxon>Streptophyta</taxon>
        <taxon>Embryophyta</taxon>
        <taxon>Tracheophyta</taxon>
        <taxon>Spermatophyta</taxon>
        <taxon>Magnoliopsida</taxon>
        <taxon>Ranunculales</taxon>
        <taxon>Papaveraceae</taxon>
        <taxon>Papaveroideae</taxon>
        <taxon>Papaver</taxon>
    </lineage>
</organism>
<dbReference type="AlphaFoldDB" id="A0AAD4XAV2"/>
<dbReference type="EMBL" id="JAJJMB010012966">
    <property type="protein sequence ID" value="KAI3872168.1"/>
    <property type="molecule type" value="Genomic_DNA"/>
</dbReference>
<comment type="caution">
    <text evidence="1">The sequence shown here is derived from an EMBL/GenBank/DDBJ whole genome shotgun (WGS) entry which is preliminary data.</text>
</comment>
<dbReference type="Proteomes" id="UP001202328">
    <property type="component" value="Unassembled WGS sequence"/>
</dbReference>
<sequence length="80" mass="9203">MIEGVFNNIGGQVPYLMLLRINFFKKISLCLLIDKVLDEEDRGLIIKGFNIFLFFDWFPARRATSITKTDKIACETGTKN</sequence>
<proteinExistence type="predicted"/>
<evidence type="ECO:0000313" key="1">
    <source>
        <dbReference type="EMBL" id="KAI3872168.1"/>
    </source>
</evidence>
<accession>A0AAD4XAV2</accession>